<keyword evidence="2" id="KW-0472">Membrane</keyword>
<keyword evidence="4" id="KW-1185">Reference proteome</keyword>
<proteinExistence type="predicted"/>
<accession>A0A1U7HKD2</accession>
<feature type="compositionally biased region" description="Polar residues" evidence="1">
    <location>
        <begin position="139"/>
        <end position="153"/>
    </location>
</feature>
<feature type="transmembrane region" description="Helical" evidence="2">
    <location>
        <begin position="20"/>
        <end position="41"/>
    </location>
</feature>
<feature type="transmembrane region" description="Helical" evidence="2">
    <location>
        <begin position="48"/>
        <end position="65"/>
    </location>
</feature>
<comment type="caution">
    <text evidence="3">The sequence shown here is derived from an EMBL/GenBank/DDBJ whole genome shotgun (WGS) entry which is preliminary data.</text>
</comment>
<reference evidence="3 4" key="1">
    <citation type="submission" date="2016-11" db="EMBL/GenBank/DDBJ databases">
        <title>Draft Genome Sequences of Nine Cyanobacterial Strains from Diverse Habitats.</title>
        <authorList>
            <person name="Zhu T."/>
            <person name="Hou S."/>
            <person name="Lu X."/>
            <person name="Hess W.R."/>
        </authorList>
    </citation>
    <scope>NUCLEOTIDE SEQUENCE [LARGE SCALE GENOMIC DNA]</scope>
    <source>
        <strain evidence="3 4">5.2 s.c.1</strain>
    </source>
</reference>
<dbReference type="InterPro" id="IPR013416">
    <property type="entry name" value="CHP02587_IM"/>
</dbReference>
<feature type="region of interest" description="Disordered" evidence="1">
    <location>
        <begin position="134"/>
        <end position="162"/>
    </location>
</feature>
<dbReference type="InterPro" id="IPR024464">
    <property type="entry name" value="DUF2391"/>
</dbReference>
<evidence type="ECO:0000313" key="3">
    <source>
        <dbReference type="EMBL" id="OKH24011.1"/>
    </source>
</evidence>
<keyword evidence="2" id="KW-0812">Transmembrane</keyword>
<dbReference type="Proteomes" id="UP000185984">
    <property type="component" value="Unassembled WGS sequence"/>
</dbReference>
<feature type="transmembrane region" description="Helical" evidence="2">
    <location>
        <begin position="115"/>
        <end position="134"/>
    </location>
</feature>
<dbReference type="AlphaFoldDB" id="A0A1U7HKD2"/>
<feature type="transmembrane region" description="Helical" evidence="2">
    <location>
        <begin position="236"/>
        <end position="261"/>
    </location>
</feature>
<organism evidence="3 4">
    <name type="scientific">Chroogloeocystis siderophila 5.2 s.c.1</name>
    <dbReference type="NCBI Taxonomy" id="247279"/>
    <lineage>
        <taxon>Bacteria</taxon>
        <taxon>Bacillati</taxon>
        <taxon>Cyanobacteriota</taxon>
        <taxon>Cyanophyceae</taxon>
        <taxon>Oscillatoriophycideae</taxon>
        <taxon>Chroococcales</taxon>
        <taxon>Chroococcaceae</taxon>
        <taxon>Chroogloeocystis</taxon>
    </lineage>
</organism>
<dbReference type="STRING" id="247279.NIES1031_17150"/>
<dbReference type="OrthoDB" id="147125at2"/>
<sequence>MNDQSQRTLVRSLQEYLRGIAGGLLFSLPLLYTMEVWWAGFIAHPLRLLIYVLATFSLLLGYNRYGGLRRSASPLEVAIDSVEEMGLGLIIAAIFLWLLGRITADMSPDEIAGQIIVEAMTVAIGVSVGTAQLGGGEGDQQTDSGMKSNSSSADPDPTPFLTENNGDFGGQLTIALCGAVLFAANVAPTEEITQIAVESNSWRLVGFALVSMILGAMILFYSNFTGTQRFSKKRGIVNVIYGTVVTYAIALVASAAILWFFGRFDGMSLITCLAQTVVSGLAATLGASAGRLLLQ</sequence>
<feature type="transmembrane region" description="Helical" evidence="2">
    <location>
        <begin position="204"/>
        <end position="224"/>
    </location>
</feature>
<name>A0A1U7HKD2_9CHRO</name>
<evidence type="ECO:0000256" key="1">
    <source>
        <dbReference type="SAM" id="MobiDB-lite"/>
    </source>
</evidence>
<evidence type="ECO:0008006" key="5">
    <source>
        <dbReference type="Google" id="ProtNLM"/>
    </source>
</evidence>
<gene>
    <name evidence="3" type="ORF">NIES1031_17150</name>
</gene>
<dbReference type="EMBL" id="MRCC01000014">
    <property type="protein sequence ID" value="OKH24011.1"/>
    <property type="molecule type" value="Genomic_DNA"/>
</dbReference>
<protein>
    <recommendedName>
        <fullName evidence="5">TIGR02587 family membrane protein</fullName>
    </recommendedName>
</protein>
<dbReference type="RefSeq" id="WP_073550721.1">
    <property type="nucleotide sequence ID" value="NZ_CAWMVK010000006.1"/>
</dbReference>
<evidence type="ECO:0000313" key="4">
    <source>
        <dbReference type="Proteomes" id="UP000185984"/>
    </source>
</evidence>
<feature type="transmembrane region" description="Helical" evidence="2">
    <location>
        <begin position="267"/>
        <end position="294"/>
    </location>
</feature>
<evidence type="ECO:0000256" key="2">
    <source>
        <dbReference type="SAM" id="Phobius"/>
    </source>
</evidence>
<dbReference type="Pfam" id="PF09622">
    <property type="entry name" value="DUF2391"/>
    <property type="match status" value="1"/>
</dbReference>
<dbReference type="NCBIfam" id="TIGR02587">
    <property type="entry name" value="TIGR02587 family membrane protein"/>
    <property type="match status" value="1"/>
</dbReference>
<feature type="transmembrane region" description="Helical" evidence="2">
    <location>
        <begin position="85"/>
        <end position="103"/>
    </location>
</feature>
<keyword evidence="2" id="KW-1133">Transmembrane helix</keyword>